<evidence type="ECO:0000256" key="4">
    <source>
        <dbReference type="ARBA" id="ARBA00023157"/>
    </source>
</evidence>
<dbReference type="Proteomes" id="UP000462621">
    <property type="component" value="Unassembled WGS sequence"/>
</dbReference>
<dbReference type="HAMAP" id="MF_01000">
    <property type="entry name" value="BtuF"/>
    <property type="match status" value="1"/>
</dbReference>
<evidence type="ECO:0000259" key="6">
    <source>
        <dbReference type="PROSITE" id="PS50983"/>
    </source>
</evidence>
<evidence type="ECO:0000313" key="8">
    <source>
        <dbReference type="Proteomes" id="UP000462621"/>
    </source>
</evidence>
<dbReference type="NCBIfam" id="NF038402">
    <property type="entry name" value="TroA_like"/>
    <property type="match status" value="1"/>
</dbReference>
<dbReference type="InterPro" id="IPR023544">
    <property type="entry name" value="ABC_transptr_vit_B12-bd"/>
</dbReference>
<dbReference type="InterPro" id="IPR054828">
    <property type="entry name" value="Vit_B12_bind_prot"/>
</dbReference>
<comment type="caution">
    <text evidence="5">Lacks conserved residue(s) required for the propagation of feature annotation.</text>
</comment>
<dbReference type="CDD" id="cd01144">
    <property type="entry name" value="BtuF"/>
    <property type="match status" value="1"/>
</dbReference>
<feature type="signal peptide" evidence="5">
    <location>
        <begin position="1"/>
        <end position="21"/>
    </location>
</feature>
<dbReference type="EMBL" id="WEKT01000001">
    <property type="protein sequence ID" value="MZI91779.1"/>
    <property type="molecule type" value="Genomic_DNA"/>
</dbReference>
<comment type="caution">
    <text evidence="7">The sequence shown here is derived from an EMBL/GenBank/DDBJ whole genome shotgun (WGS) entry which is preliminary data.</text>
</comment>
<reference evidence="7 8" key="1">
    <citation type="submission" date="2019-10" db="EMBL/GenBank/DDBJ databases">
        <title>Vibrio sp. nov. isolated from a shrimp pond.</title>
        <authorList>
            <person name="Gomez-Gil B."/>
            <person name="Enciso-Ibarra J."/>
            <person name="Enciso-Ibarra K."/>
            <person name="Bolan-Mejia C."/>
        </authorList>
    </citation>
    <scope>NUCLEOTIDE SEQUENCE [LARGE SCALE GENOMIC DNA]</scope>
    <source>
        <strain evidence="7 8">CAIM 722</strain>
    </source>
</reference>
<keyword evidence="1 5" id="KW-0813">Transport</keyword>
<comment type="subunit">
    <text evidence="5">The complex is composed of two ATP-binding proteins (BtuD), two transmembrane proteins (BtuC) and a solute-binding protein (BtuF).</text>
</comment>
<evidence type="ECO:0000313" key="7">
    <source>
        <dbReference type="EMBL" id="MZI91779.1"/>
    </source>
</evidence>
<dbReference type="GO" id="GO:0042597">
    <property type="term" value="C:periplasmic space"/>
    <property type="evidence" value="ECO:0007669"/>
    <property type="project" value="UniProtKB-SubCell"/>
</dbReference>
<dbReference type="Pfam" id="PF01497">
    <property type="entry name" value="Peripla_BP_2"/>
    <property type="match status" value="1"/>
</dbReference>
<evidence type="ECO:0000256" key="2">
    <source>
        <dbReference type="ARBA" id="ARBA00022729"/>
    </source>
</evidence>
<dbReference type="PANTHER" id="PTHR30535">
    <property type="entry name" value="VITAMIN B12-BINDING PROTEIN"/>
    <property type="match status" value="1"/>
</dbReference>
<dbReference type="AlphaFoldDB" id="A0A7X4RT76"/>
<organism evidence="7 8">
    <name type="scientific">Vibrio eleionomae</name>
    <dbReference type="NCBI Taxonomy" id="2653505"/>
    <lineage>
        <taxon>Bacteria</taxon>
        <taxon>Pseudomonadati</taxon>
        <taxon>Pseudomonadota</taxon>
        <taxon>Gammaproteobacteria</taxon>
        <taxon>Vibrionales</taxon>
        <taxon>Vibrionaceae</taxon>
        <taxon>Vibrio</taxon>
    </lineage>
</organism>
<dbReference type="RefSeq" id="WP_161153146.1">
    <property type="nucleotide sequence ID" value="NZ_WEKT01000001.1"/>
</dbReference>
<comment type="subcellular location">
    <subcellularLocation>
        <location evidence="5">Periplasm</location>
    </subcellularLocation>
</comment>
<gene>
    <name evidence="5 7" type="primary">btuF</name>
    <name evidence="7" type="ORF">F9817_00970</name>
</gene>
<evidence type="ECO:0000256" key="3">
    <source>
        <dbReference type="ARBA" id="ARBA00022764"/>
    </source>
</evidence>
<keyword evidence="4" id="KW-1015">Disulfide bond</keyword>
<comment type="similarity">
    <text evidence="5">Belongs to the BtuF family.</text>
</comment>
<evidence type="ECO:0000256" key="5">
    <source>
        <dbReference type="HAMAP-Rule" id="MF_01000"/>
    </source>
</evidence>
<comment type="function">
    <text evidence="5">Part of the ABC transporter complex BtuCDF involved in vitamin B12 import. Binds vitamin B12 and delivers it to the periplasmic surface of BtuC.</text>
</comment>
<accession>A0A7X4RT76</accession>
<protein>
    <recommendedName>
        <fullName evidence="5">Vitamin B12-binding protein</fullName>
    </recommendedName>
</protein>
<dbReference type="SUPFAM" id="SSF53807">
    <property type="entry name" value="Helical backbone' metal receptor"/>
    <property type="match status" value="1"/>
</dbReference>
<dbReference type="Gene3D" id="3.40.50.1980">
    <property type="entry name" value="Nitrogenase molybdenum iron protein domain"/>
    <property type="match status" value="2"/>
</dbReference>
<dbReference type="GO" id="GO:0015889">
    <property type="term" value="P:cobalamin transport"/>
    <property type="evidence" value="ECO:0007669"/>
    <property type="project" value="UniProtKB-UniRule"/>
</dbReference>
<dbReference type="NCBIfam" id="NF002894">
    <property type="entry name" value="PRK03379.1"/>
    <property type="match status" value="1"/>
</dbReference>
<feature type="binding site" evidence="5">
    <location>
        <position position="53"/>
    </location>
    <ligand>
        <name>cyanocob(III)alamin</name>
        <dbReference type="ChEBI" id="CHEBI:17439"/>
    </ligand>
</feature>
<proteinExistence type="inferred from homology"/>
<feature type="chain" id="PRO_5031660108" description="Vitamin B12-binding protein" evidence="5">
    <location>
        <begin position="22"/>
        <end position="279"/>
    </location>
</feature>
<keyword evidence="3 5" id="KW-0574">Periplasm</keyword>
<feature type="domain" description="Fe/B12 periplasmic-binding" evidence="6">
    <location>
        <begin position="26"/>
        <end position="273"/>
    </location>
</feature>
<dbReference type="PROSITE" id="PS50983">
    <property type="entry name" value="FE_B12_PBP"/>
    <property type="match status" value="1"/>
</dbReference>
<feature type="site" description="Important for BtuC binding" evidence="5">
    <location>
        <position position="205"/>
    </location>
</feature>
<keyword evidence="8" id="KW-1185">Reference proteome</keyword>
<dbReference type="InterPro" id="IPR002491">
    <property type="entry name" value="ABC_transptr_periplasmic_BD"/>
</dbReference>
<keyword evidence="2 5" id="KW-0732">Signal</keyword>
<name>A0A7X4RT76_9VIBR</name>
<dbReference type="PANTHER" id="PTHR30535:SF34">
    <property type="entry name" value="MOLYBDATE-BINDING PROTEIN MOLA"/>
    <property type="match status" value="1"/>
</dbReference>
<evidence type="ECO:0000256" key="1">
    <source>
        <dbReference type="ARBA" id="ARBA00022448"/>
    </source>
</evidence>
<sequence precursor="true">MSYGAICLTALLFIASSAVYASTPQRIISLSPHATELAFAAGLGDKLIAVSDYSDYPPAAQKLEKIANYKGINVDRIVALQPDLIITWPEGNPVREINKLKQMGFHLYASHVQTLADISKNLIDLSQFATNPSIGQQAAKTFNSQLKALKQRYSHQTPVRYFYQLSQKPIITVAQDNWPSEVFSFCGGKNVFGDSPSPYPQVGIEQVVLAQPDVIFTSEHAMTDGSMWQEWKNEIPAVGHHRVWSLHSDWLNRPTPRTLRAIKEVCQYFAQARENLTRK</sequence>
<dbReference type="GO" id="GO:0031419">
    <property type="term" value="F:cobalamin binding"/>
    <property type="evidence" value="ECO:0007669"/>
    <property type="project" value="InterPro"/>
</dbReference>
<dbReference type="InterPro" id="IPR050902">
    <property type="entry name" value="ABC_Transporter_SBP"/>
</dbReference>